<dbReference type="Proteomes" id="UP000241222">
    <property type="component" value="Unassembled WGS sequence"/>
</dbReference>
<evidence type="ECO:0008006" key="3">
    <source>
        <dbReference type="Google" id="ProtNLM"/>
    </source>
</evidence>
<keyword evidence="2" id="KW-1185">Reference proteome</keyword>
<comment type="caution">
    <text evidence="1">The sequence shown here is derived from an EMBL/GenBank/DDBJ whole genome shotgun (WGS) entry which is preliminary data.</text>
</comment>
<dbReference type="OrthoDB" id="5916324at2"/>
<dbReference type="EMBL" id="PYMH01000001">
    <property type="protein sequence ID" value="PSU36237.1"/>
    <property type="molecule type" value="Genomic_DNA"/>
</dbReference>
<dbReference type="AlphaFoldDB" id="A0A2T3J4L6"/>
<accession>A0A2T3J4L6</accession>
<proteinExistence type="predicted"/>
<organism evidence="1 2">
    <name type="scientific">Photobacterium lutimaris</name>
    <dbReference type="NCBI Taxonomy" id="388278"/>
    <lineage>
        <taxon>Bacteria</taxon>
        <taxon>Pseudomonadati</taxon>
        <taxon>Pseudomonadota</taxon>
        <taxon>Gammaproteobacteria</taxon>
        <taxon>Vibrionales</taxon>
        <taxon>Vibrionaceae</taxon>
        <taxon>Photobacterium</taxon>
    </lineage>
</organism>
<gene>
    <name evidence="1" type="ORF">C9I99_04345</name>
</gene>
<evidence type="ECO:0000313" key="1">
    <source>
        <dbReference type="EMBL" id="PSU36237.1"/>
    </source>
</evidence>
<sequence>MKTITHWLEELKSVALSASWDEAANARLLNEAPSSLFGRVVNPTQSEAVAYWLDVCCRLSAYHQHAGNVDLAFRYQQFSYSKIQALASEPNQDTAIQRWCIKKLERMVVSMLEFCQQQPHPAWQNESKHLIESHVHFMQMLSHQNLSLGPVIKKIH</sequence>
<name>A0A2T3J4L6_9GAMM</name>
<evidence type="ECO:0000313" key="2">
    <source>
        <dbReference type="Proteomes" id="UP000241222"/>
    </source>
</evidence>
<reference evidence="1 2" key="1">
    <citation type="submission" date="2018-03" db="EMBL/GenBank/DDBJ databases">
        <title>Whole genome sequencing of Histamine producing bacteria.</title>
        <authorList>
            <person name="Butler K."/>
        </authorList>
    </citation>
    <scope>NUCLEOTIDE SEQUENCE [LARGE SCALE GENOMIC DNA]</scope>
    <source>
        <strain evidence="1 2">JCM 13586</strain>
    </source>
</reference>
<dbReference type="RefSeq" id="WP_107347591.1">
    <property type="nucleotide sequence ID" value="NZ_PYMH01000001.1"/>
</dbReference>
<protein>
    <recommendedName>
        <fullName evidence="3">Transcriptional regulator</fullName>
    </recommendedName>
</protein>